<dbReference type="Gene3D" id="2.60.40.1120">
    <property type="entry name" value="Carboxypeptidase-like, regulatory domain"/>
    <property type="match status" value="1"/>
</dbReference>
<dbReference type="Proteomes" id="UP000323119">
    <property type="component" value="Unassembled WGS sequence"/>
</dbReference>
<dbReference type="GO" id="GO:0009279">
    <property type="term" value="C:cell outer membrane"/>
    <property type="evidence" value="ECO:0007669"/>
    <property type="project" value="UniProtKB-SubCell"/>
</dbReference>
<evidence type="ECO:0000256" key="8">
    <source>
        <dbReference type="PROSITE-ProRule" id="PRU01360"/>
    </source>
</evidence>
<evidence type="ECO:0000256" key="2">
    <source>
        <dbReference type="ARBA" id="ARBA00022448"/>
    </source>
</evidence>
<dbReference type="InterPro" id="IPR036942">
    <property type="entry name" value="Beta-barrel_TonB_sf"/>
</dbReference>
<feature type="signal peptide" evidence="10">
    <location>
        <begin position="1"/>
        <end position="21"/>
    </location>
</feature>
<dbReference type="InterPro" id="IPR023997">
    <property type="entry name" value="TonB-dep_OMP_SusC/RagA_CS"/>
</dbReference>
<keyword evidence="10" id="KW-0732">Signal</keyword>
<keyword evidence="6 8" id="KW-0472">Membrane</keyword>
<dbReference type="Pfam" id="PF00593">
    <property type="entry name" value="TonB_dep_Rec_b-barrel"/>
    <property type="match status" value="1"/>
</dbReference>
<evidence type="ECO:0000259" key="12">
    <source>
        <dbReference type="Pfam" id="PF07715"/>
    </source>
</evidence>
<keyword evidence="5 9" id="KW-0798">TonB box</keyword>
<accession>A0A9P3ZGX9</accession>
<keyword evidence="2 8" id="KW-0813">Transport</keyword>
<dbReference type="InterPro" id="IPR008969">
    <property type="entry name" value="CarboxyPept-like_regulatory"/>
</dbReference>
<keyword evidence="7 8" id="KW-0998">Cell outer membrane</keyword>
<evidence type="ECO:0000313" key="13">
    <source>
        <dbReference type="EMBL" id="KAA2558193.1"/>
    </source>
</evidence>
<dbReference type="Pfam" id="PF07715">
    <property type="entry name" value="Plug"/>
    <property type="match status" value="1"/>
</dbReference>
<proteinExistence type="inferred from homology"/>
<evidence type="ECO:0000256" key="10">
    <source>
        <dbReference type="SAM" id="SignalP"/>
    </source>
</evidence>
<evidence type="ECO:0000256" key="4">
    <source>
        <dbReference type="ARBA" id="ARBA00022692"/>
    </source>
</evidence>
<dbReference type="Pfam" id="PF13715">
    <property type="entry name" value="CarbopepD_reg_2"/>
    <property type="match status" value="1"/>
</dbReference>
<evidence type="ECO:0000259" key="11">
    <source>
        <dbReference type="Pfam" id="PF00593"/>
    </source>
</evidence>
<organism evidence="13 14">
    <name type="scientific">Alistipes onderdonkii</name>
    <dbReference type="NCBI Taxonomy" id="328813"/>
    <lineage>
        <taxon>Bacteria</taxon>
        <taxon>Pseudomonadati</taxon>
        <taxon>Bacteroidota</taxon>
        <taxon>Bacteroidia</taxon>
        <taxon>Bacteroidales</taxon>
        <taxon>Rikenellaceae</taxon>
        <taxon>Alistipes</taxon>
    </lineage>
</organism>
<dbReference type="InterPro" id="IPR012910">
    <property type="entry name" value="Plug_dom"/>
</dbReference>
<gene>
    <name evidence="13" type="ORF">F2S36_13315</name>
</gene>
<comment type="subcellular location">
    <subcellularLocation>
        <location evidence="1 8">Cell outer membrane</location>
        <topology evidence="1 8">Multi-pass membrane protein</topology>
    </subcellularLocation>
</comment>
<feature type="chain" id="PRO_5040425290" evidence="10">
    <location>
        <begin position="22"/>
        <end position="1077"/>
    </location>
</feature>
<dbReference type="SUPFAM" id="SSF56935">
    <property type="entry name" value="Porins"/>
    <property type="match status" value="1"/>
</dbReference>
<dbReference type="InterPro" id="IPR000531">
    <property type="entry name" value="Beta-barrel_TonB"/>
</dbReference>
<dbReference type="EMBL" id="VVUY01000014">
    <property type="protein sequence ID" value="KAA2558193.1"/>
    <property type="molecule type" value="Genomic_DNA"/>
</dbReference>
<evidence type="ECO:0000256" key="6">
    <source>
        <dbReference type="ARBA" id="ARBA00023136"/>
    </source>
</evidence>
<sequence>MVRKIVLSLIAVLVLGAYAFAQNKQVSGTVSDANGNPVAGATVMVDGTSIGTTTNAAGQYSLSAPADGTLSVTFIGYVGQQLPIAGKSRIDVTMHEDTQAIDDVIVVAFGTSKKEAFTGSATVIKADDIAKSQQSNVAQSLAGKVAGVQISNESGKPGANPIVRIRGFSSINAEKDPLWIVDGTPYEGDLNNLNPNDIESMTVLKDAASNALYGARGANGVIMITTKKARGQEATISVDAKWGVNSRAMESYDYIKSPAQYYETYYSSLSSYYRSQGMSESAAHAMANKNLAASKNDGGLGYMVYSVPDGQSVIGTNGKLNPNATLGNRVVYNGQEYLLTPDDWEDIAFRSSMRQEYNVSVSGATDRSTFYASFGYLNNEGITENSNMERYTARLKADYQAKKWLKVGANAGYANFTYNSLSADGQGNSSANLFAFTSSVAPIYPLYVRDGQGNIMKNDAGITMYDYGDGMNAGLTRPLLPNANGLADSRLNTDRSEGNAFNGTGFFDILFLKDFKFTFNVGVSLDETRRTTVQNPYFGQFADENGIIGKYHTRDFSHNLQQILNYTKVIGKHNVNVMLGHEYYQRRQYLLYGSTANMFSPDNDELAGAVIDKQSATSYVITYNNEGYFGRAQYDYDGKYFFSASYRRDASSRFHPSHRWGNFWSVGAAWIVTKENFMSGTHGWLDMLKVKASIGSQGNDKIGDYRYVDTYRLASSNGEMSVAFLEKGNPNITWETNTNFNAGIEFGVLQNRISGSIEYFNRKTTDMLMAFPTAPSLGYSSYYANVGDMSNKGIEVDLNFTPIRSKNVQWDINVNLTHLKNKIISLPPERRTKEVEGYYGYAGSSFFYGQGLPLYTFYMKKYAGVSEDGRSMWYKDVTDKDGKPTGERTTTTAYSEGSDYLCGNAIPDLYGGFGTSVSFFGFDFGINFNYQIGGKIYDSGYAAAMSTPTSTGSIGVNWHKDILNAWTPENPNSNIPRMQYGDSNTTDTSDRFLIDASYLTLQNINFGYTLPSKFTQKFGVGKMRIYLACENVFYWSKRKGLDPRYADNTDNQGVLGTSNYATYSPIRTISGGINIQF</sequence>
<dbReference type="Gene3D" id="2.40.170.20">
    <property type="entry name" value="TonB-dependent receptor, beta-barrel domain"/>
    <property type="match status" value="1"/>
</dbReference>
<comment type="caution">
    <text evidence="13">The sequence shown here is derived from an EMBL/GenBank/DDBJ whole genome shotgun (WGS) entry which is preliminary data.</text>
</comment>
<evidence type="ECO:0000256" key="5">
    <source>
        <dbReference type="ARBA" id="ARBA00023077"/>
    </source>
</evidence>
<name>A0A9P3ZGX9_9BACT</name>
<dbReference type="InterPro" id="IPR039426">
    <property type="entry name" value="TonB-dep_rcpt-like"/>
</dbReference>
<keyword evidence="3 8" id="KW-1134">Transmembrane beta strand</keyword>
<evidence type="ECO:0000256" key="7">
    <source>
        <dbReference type="ARBA" id="ARBA00023237"/>
    </source>
</evidence>
<protein>
    <submittedName>
        <fullName evidence="13">TonB-dependent receptor</fullName>
    </submittedName>
</protein>
<feature type="domain" description="TonB-dependent receptor-like beta-barrel" evidence="11">
    <location>
        <begin position="461"/>
        <end position="1031"/>
    </location>
</feature>
<dbReference type="NCBIfam" id="TIGR04056">
    <property type="entry name" value="OMP_RagA_SusC"/>
    <property type="match status" value="1"/>
</dbReference>
<dbReference type="PROSITE" id="PS52016">
    <property type="entry name" value="TONB_DEPENDENT_REC_3"/>
    <property type="match status" value="1"/>
</dbReference>
<dbReference type="InterPro" id="IPR037066">
    <property type="entry name" value="Plug_dom_sf"/>
</dbReference>
<evidence type="ECO:0000256" key="3">
    <source>
        <dbReference type="ARBA" id="ARBA00022452"/>
    </source>
</evidence>
<dbReference type="AlphaFoldDB" id="A0A9P3ZGX9"/>
<dbReference type="Gene3D" id="2.170.130.10">
    <property type="entry name" value="TonB-dependent receptor, plug domain"/>
    <property type="match status" value="1"/>
</dbReference>
<evidence type="ECO:0000256" key="9">
    <source>
        <dbReference type="RuleBase" id="RU003357"/>
    </source>
</evidence>
<keyword evidence="13" id="KW-0675">Receptor</keyword>
<evidence type="ECO:0000313" key="14">
    <source>
        <dbReference type="Proteomes" id="UP000323119"/>
    </source>
</evidence>
<keyword evidence="4 8" id="KW-0812">Transmembrane</keyword>
<reference evidence="13 14" key="1">
    <citation type="journal article" date="2019" name="Nat. Med.">
        <title>A library of human gut bacterial isolates paired with longitudinal multiomics data enables mechanistic microbiome research.</title>
        <authorList>
            <person name="Poyet M."/>
            <person name="Groussin M."/>
            <person name="Gibbons S.M."/>
            <person name="Avila-Pacheco J."/>
            <person name="Jiang X."/>
            <person name="Kearney S.M."/>
            <person name="Perrotta A.R."/>
            <person name="Berdy B."/>
            <person name="Zhao S."/>
            <person name="Lieberman T.D."/>
            <person name="Swanson P.K."/>
            <person name="Smith M."/>
            <person name="Roesemann S."/>
            <person name="Alexander J.E."/>
            <person name="Rich S.A."/>
            <person name="Livny J."/>
            <person name="Vlamakis H."/>
            <person name="Clish C."/>
            <person name="Bullock K."/>
            <person name="Deik A."/>
            <person name="Scott J."/>
            <person name="Pierce K.A."/>
            <person name="Xavier R.J."/>
            <person name="Alm E.J."/>
        </authorList>
    </citation>
    <scope>NUCLEOTIDE SEQUENCE [LARGE SCALE GENOMIC DNA]</scope>
    <source>
        <strain evidence="13 14">BIOML-A204</strain>
    </source>
</reference>
<dbReference type="NCBIfam" id="TIGR04057">
    <property type="entry name" value="SusC_RagA_signa"/>
    <property type="match status" value="1"/>
</dbReference>
<feature type="domain" description="TonB-dependent receptor plug" evidence="12">
    <location>
        <begin position="114"/>
        <end position="221"/>
    </location>
</feature>
<dbReference type="SUPFAM" id="SSF49464">
    <property type="entry name" value="Carboxypeptidase regulatory domain-like"/>
    <property type="match status" value="1"/>
</dbReference>
<comment type="similarity">
    <text evidence="8 9">Belongs to the TonB-dependent receptor family.</text>
</comment>
<dbReference type="FunFam" id="2.170.130.10:FF:000003">
    <property type="entry name" value="SusC/RagA family TonB-linked outer membrane protein"/>
    <property type="match status" value="1"/>
</dbReference>
<dbReference type="InterPro" id="IPR023996">
    <property type="entry name" value="TonB-dep_OMP_SusC/RagA"/>
</dbReference>
<evidence type="ECO:0000256" key="1">
    <source>
        <dbReference type="ARBA" id="ARBA00004571"/>
    </source>
</evidence>